<dbReference type="Pfam" id="PF00561">
    <property type="entry name" value="Abhydrolase_1"/>
    <property type="match status" value="1"/>
</dbReference>
<sequence length="334" mass="36182">MQSEPSAALHHRTVETPAGRLHLVEQGTGPLVLLVHGFPESWYSWRRQLPALAAAGYRAVAIDVRGYGRSSKPAATDAYRMLDLVADNVAVVRALGEENAVVVGHDWGSTIAATSALLRPEVFSAVALLSVPYAPPGGPRPTSVFSRIGGPGGPEEEFYVSYFQEPGRAEAEIEPDVRGWLAGFYAALSADTMPAQGEPDPHFVARGGGRLRDRFPVDALPAWLTEDDLDVYAAEFERTGMTGALNRYRNMDRDWEDLAPHRGAPIEQPSLFIGGTLDASTTWMSDAIDAFPTTLPGLTASHLLDGCGHWVQQERPEEVNRLLTGWLTALTGRA</sequence>
<keyword evidence="1 3" id="KW-0378">Hydrolase</keyword>
<organism evidence="3 4">
    <name type="scientific">Streptomyces paromomycinus</name>
    <name type="common">Streptomyces rimosus subsp. paromomycinus</name>
    <dbReference type="NCBI Taxonomy" id="92743"/>
    <lineage>
        <taxon>Bacteria</taxon>
        <taxon>Bacillati</taxon>
        <taxon>Actinomycetota</taxon>
        <taxon>Actinomycetes</taxon>
        <taxon>Kitasatosporales</taxon>
        <taxon>Streptomycetaceae</taxon>
        <taxon>Streptomyces</taxon>
    </lineage>
</organism>
<proteinExistence type="predicted"/>
<dbReference type="InterPro" id="IPR000073">
    <property type="entry name" value="AB_hydrolase_1"/>
</dbReference>
<feature type="domain" description="AB hydrolase-1" evidence="2">
    <location>
        <begin position="30"/>
        <end position="315"/>
    </location>
</feature>
<accession>A0A401W2Q9</accession>
<evidence type="ECO:0000313" key="3">
    <source>
        <dbReference type="EMBL" id="GCD43582.1"/>
    </source>
</evidence>
<dbReference type="GO" id="GO:0016787">
    <property type="term" value="F:hydrolase activity"/>
    <property type="evidence" value="ECO:0007669"/>
    <property type="project" value="UniProtKB-KW"/>
</dbReference>
<dbReference type="InterPro" id="IPR029058">
    <property type="entry name" value="AB_hydrolase_fold"/>
</dbReference>
<dbReference type="PANTHER" id="PTHR43329">
    <property type="entry name" value="EPOXIDE HYDROLASE"/>
    <property type="match status" value="1"/>
</dbReference>
<evidence type="ECO:0000313" key="4">
    <source>
        <dbReference type="Proteomes" id="UP000286746"/>
    </source>
</evidence>
<reference evidence="3 4" key="1">
    <citation type="submission" date="2018-11" db="EMBL/GenBank/DDBJ databases">
        <title>Whole genome sequence of Streptomyces paromomycinus NBRC 15454(T).</title>
        <authorList>
            <person name="Komaki H."/>
            <person name="Tamura T."/>
        </authorList>
    </citation>
    <scope>NUCLEOTIDE SEQUENCE [LARGE SCALE GENOMIC DNA]</scope>
    <source>
        <strain evidence="3 4">NBRC 15454</strain>
    </source>
</reference>
<dbReference type="AlphaFoldDB" id="A0A401W2Q9"/>
<gene>
    <name evidence="3" type="ORF">GKJPGBOP_03263</name>
</gene>
<dbReference type="Proteomes" id="UP000286746">
    <property type="component" value="Unassembled WGS sequence"/>
</dbReference>
<dbReference type="EMBL" id="BHZD01000001">
    <property type="protein sequence ID" value="GCD43582.1"/>
    <property type="molecule type" value="Genomic_DNA"/>
</dbReference>
<dbReference type="InterPro" id="IPR000639">
    <property type="entry name" value="Epox_hydrolase-like"/>
</dbReference>
<evidence type="ECO:0000259" key="2">
    <source>
        <dbReference type="Pfam" id="PF00561"/>
    </source>
</evidence>
<keyword evidence="4" id="KW-1185">Reference proteome</keyword>
<comment type="caution">
    <text evidence="3">The sequence shown here is derived from an EMBL/GenBank/DDBJ whole genome shotgun (WGS) entry which is preliminary data.</text>
</comment>
<dbReference type="SUPFAM" id="SSF53474">
    <property type="entry name" value="alpha/beta-Hydrolases"/>
    <property type="match status" value="1"/>
</dbReference>
<evidence type="ECO:0000256" key="1">
    <source>
        <dbReference type="ARBA" id="ARBA00022801"/>
    </source>
</evidence>
<dbReference type="RefSeq" id="WP_125054680.1">
    <property type="nucleotide sequence ID" value="NZ_BHZD01000001.1"/>
</dbReference>
<protein>
    <submittedName>
        <fullName evidence="3">Epoxide hydrolase</fullName>
    </submittedName>
</protein>
<dbReference type="Gene3D" id="3.40.50.1820">
    <property type="entry name" value="alpha/beta hydrolase"/>
    <property type="match status" value="1"/>
</dbReference>
<name>A0A401W2Q9_STREY</name>
<dbReference type="PRINTS" id="PR00412">
    <property type="entry name" value="EPOXHYDRLASE"/>
</dbReference>